<feature type="signal peptide" evidence="2">
    <location>
        <begin position="1"/>
        <end position="22"/>
    </location>
</feature>
<accession>A0A7W5B3F0</accession>
<evidence type="ECO:0000256" key="2">
    <source>
        <dbReference type="SAM" id="SignalP"/>
    </source>
</evidence>
<protein>
    <recommendedName>
        <fullName evidence="5">Lipoprotein</fullName>
    </recommendedName>
</protein>
<dbReference type="Proteomes" id="UP000570361">
    <property type="component" value="Unassembled WGS sequence"/>
</dbReference>
<feature type="compositionally biased region" description="Polar residues" evidence="1">
    <location>
        <begin position="41"/>
        <end position="54"/>
    </location>
</feature>
<feature type="region of interest" description="Disordered" evidence="1">
    <location>
        <begin position="20"/>
        <end position="56"/>
    </location>
</feature>
<sequence length="310" mass="33094">MKRWMVGLILLLLLAGCTQNESKEPQDPPTVAANNKEAEQNDTGGSPDANTEPEQVTAPEQLVEPEVLLEGQYAFADEAGKRLLTLEGETPVTPAQKYAYAIGPGGSVLPIAFANDQPGDEQGNGRQTMANFDHLAGAVYTVTEGAAEPNATYFLTASDAWSHSSAALSTEGQGEQATEALIETIATAKNRPVQYAAKVGDVETERVLYLVQFERQGDDMLASLVLQQGDQLSYYDMPAVYNEGSTWRVDDGGEIHAEQFALYAAADTAKGLLLGLAWIGAEGENAFFLLEDGAGLKEAGGRVGRYMAPE</sequence>
<proteinExistence type="predicted"/>
<reference evidence="3 4" key="1">
    <citation type="submission" date="2020-08" db="EMBL/GenBank/DDBJ databases">
        <title>Genomic Encyclopedia of Type Strains, Phase III (KMG-III): the genomes of soil and plant-associated and newly described type strains.</title>
        <authorList>
            <person name="Whitman W."/>
        </authorList>
    </citation>
    <scope>NUCLEOTIDE SEQUENCE [LARGE SCALE GENOMIC DNA]</scope>
    <source>
        <strain evidence="3 4">CECT 5862</strain>
    </source>
</reference>
<dbReference type="AlphaFoldDB" id="A0A7W5B3F0"/>
<name>A0A7W5B3F0_9BACL</name>
<keyword evidence="4" id="KW-1185">Reference proteome</keyword>
<evidence type="ECO:0000313" key="3">
    <source>
        <dbReference type="EMBL" id="MBB3112956.1"/>
    </source>
</evidence>
<comment type="caution">
    <text evidence="3">The sequence shown here is derived from an EMBL/GenBank/DDBJ whole genome shotgun (WGS) entry which is preliminary data.</text>
</comment>
<feature type="chain" id="PRO_5031122760" description="Lipoprotein" evidence="2">
    <location>
        <begin position="23"/>
        <end position="310"/>
    </location>
</feature>
<dbReference type="EMBL" id="JACHXK010000015">
    <property type="protein sequence ID" value="MBB3112956.1"/>
    <property type="molecule type" value="Genomic_DNA"/>
</dbReference>
<dbReference type="RefSeq" id="WP_183603055.1">
    <property type="nucleotide sequence ID" value="NZ_JACHXK010000015.1"/>
</dbReference>
<evidence type="ECO:0008006" key="5">
    <source>
        <dbReference type="Google" id="ProtNLM"/>
    </source>
</evidence>
<evidence type="ECO:0000313" key="4">
    <source>
        <dbReference type="Proteomes" id="UP000570361"/>
    </source>
</evidence>
<evidence type="ECO:0000256" key="1">
    <source>
        <dbReference type="SAM" id="MobiDB-lite"/>
    </source>
</evidence>
<dbReference type="PROSITE" id="PS51257">
    <property type="entry name" value="PROKAR_LIPOPROTEIN"/>
    <property type="match status" value="1"/>
</dbReference>
<organism evidence="3 4">
    <name type="scientific">Paenibacillus phyllosphaerae</name>
    <dbReference type="NCBI Taxonomy" id="274593"/>
    <lineage>
        <taxon>Bacteria</taxon>
        <taxon>Bacillati</taxon>
        <taxon>Bacillota</taxon>
        <taxon>Bacilli</taxon>
        <taxon>Bacillales</taxon>
        <taxon>Paenibacillaceae</taxon>
        <taxon>Paenibacillus</taxon>
    </lineage>
</organism>
<gene>
    <name evidence="3" type="ORF">FHS18_005058</name>
</gene>
<keyword evidence="2" id="KW-0732">Signal</keyword>